<evidence type="ECO:0000313" key="3">
    <source>
        <dbReference type="Proteomes" id="UP001208567"/>
    </source>
</evidence>
<keyword evidence="1" id="KW-0472">Membrane</keyword>
<dbReference type="InterPro" id="IPR010374">
    <property type="entry name" value="DUF969"/>
</dbReference>
<feature type="transmembrane region" description="Helical" evidence="1">
    <location>
        <begin position="189"/>
        <end position="210"/>
    </location>
</feature>
<dbReference type="Proteomes" id="UP001208567">
    <property type="component" value="Unassembled WGS sequence"/>
</dbReference>
<accession>A0ABQ5N6I0</accession>
<reference evidence="2 3" key="1">
    <citation type="journal article" date="2024" name="Int. J. Syst. Evol. Microbiol.">
        <title>Clostridium omnivorum sp. nov., isolated from anoxic soil under the treatment of reductive soil disinfestation.</title>
        <authorList>
            <person name="Ueki A."/>
            <person name="Tonouchi A."/>
            <person name="Kaku N."/>
            <person name="Honma S."/>
            <person name="Ueki K."/>
        </authorList>
    </citation>
    <scope>NUCLEOTIDE SEQUENCE [LARGE SCALE GENOMIC DNA]</scope>
    <source>
        <strain evidence="2 3">E14</strain>
    </source>
</reference>
<dbReference type="EMBL" id="BRXR01000001">
    <property type="protein sequence ID" value="GLC30714.1"/>
    <property type="molecule type" value="Genomic_DNA"/>
</dbReference>
<keyword evidence="1" id="KW-0812">Transmembrane</keyword>
<protein>
    <submittedName>
        <fullName evidence="2">Membrane protein</fullName>
    </submittedName>
</protein>
<organism evidence="2 3">
    <name type="scientific">Clostridium omnivorum</name>
    <dbReference type="NCBI Taxonomy" id="1604902"/>
    <lineage>
        <taxon>Bacteria</taxon>
        <taxon>Bacillati</taxon>
        <taxon>Bacillota</taxon>
        <taxon>Clostridia</taxon>
        <taxon>Eubacteriales</taxon>
        <taxon>Clostridiaceae</taxon>
        <taxon>Clostridium</taxon>
    </lineage>
</organism>
<proteinExistence type="predicted"/>
<keyword evidence="1" id="KW-1133">Transmembrane helix</keyword>
<comment type="caution">
    <text evidence="2">The sequence shown here is derived from an EMBL/GenBank/DDBJ whole genome shotgun (WGS) entry which is preliminary data.</text>
</comment>
<feature type="transmembrane region" description="Helical" evidence="1">
    <location>
        <begin position="158"/>
        <end position="177"/>
    </location>
</feature>
<name>A0ABQ5N6I0_9CLOT</name>
<feature type="transmembrane region" description="Helical" evidence="1">
    <location>
        <begin position="7"/>
        <end position="35"/>
    </location>
</feature>
<keyword evidence="3" id="KW-1185">Reference proteome</keyword>
<evidence type="ECO:0000256" key="1">
    <source>
        <dbReference type="SAM" id="Phobius"/>
    </source>
</evidence>
<feature type="transmembrane region" description="Helical" evidence="1">
    <location>
        <begin position="55"/>
        <end position="74"/>
    </location>
</feature>
<gene>
    <name evidence="2" type="ORF">bsdE14_21240</name>
</gene>
<evidence type="ECO:0000313" key="2">
    <source>
        <dbReference type="EMBL" id="GLC30714.1"/>
    </source>
</evidence>
<sequence length="233" mass="25615">MIKLIGIAIIIVGLFLKLDTIAVVVFAGITTGLVSGMSFNDVMKTLGNAFVVNRYMSIFIITLPVIGLMERYGLRERAAYLISKIKSATVGRLNAIYLVIRTLASMFGLRIGGHVQFIRPLILPMAQGAGDSRYGEMDEEDKEIVKGLSGAVENYGNFFGQNFFVASGGVLLIVGVMKELKYPVEAISIAKASLPIALIIMVVGTLQFLYYDRKLDKKYKAKIKTDKNNSEKM</sequence>
<dbReference type="Pfam" id="PF06149">
    <property type="entry name" value="DUF969"/>
    <property type="match status" value="1"/>
</dbReference>